<dbReference type="EMBL" id="DSJL01000006">
    <property type="protein sequence ID" value="HEF64385.1"/>
    <property type="molecule type" value="Genomic_DNA"/>
</dbReference>
<dbReference type="PANTHER" id="PTHR47099">
    <property type="entry name" value="METHYLCOBAMIDE:COM METHYLTRANSFERASE MTBA"/>
    <property type="match status" value="1"/>
</dbReference>
<comment type="caution">
    <text evidence="2">The sequence shown here is derived from an EMBL/GenBank/DDBJ whole genome shotgun (WGS) entry which is preliminary data.</text>
</comment>
<dbReference type="GO" id="GO:0006779">
    <property type="term" value="P:porphyrin-containing compound biosynthetic process"/>
    <property type="evidence" value="ECO:0007669"/>
    <property type="project" value="InterPro"/>
</dbReference>
<dbReference type="Pfam" id="PF01208">
    <property type="entry name" value="URO-D"/>
    <property type="match status" value="1"/>
</dbReference>
<dbReference type="AlphaFoldDB" id="A0A7C2BEZ9"/>
<dbReference type="InterPro" id="IPR052024">
    <property type="entry name" value="Methanogen_methyltrans"/>
</dbReference>
<feature type="domain" description="Uroporphyrinogen decarboxylase (URO-D)" evidence="1">
    <location>
        <begin position="29"/>
        <end position="326"/>
    </location>
</feature>
<gene>
    <name evidence="2" type="ORF">ENP47_02070</name>
</gene>
<name>A0A7C2BEZ9_THERO</name>
<evidence type="ECO:0000259" key="1">
    <source>
        <dbReference type="Pfam" id="PF01208"/>
    </source>
</evidence>
<protein>
    <submittedName>
        <fullName evidence="2">Uroporphyrinogen decarboxylase</fullName>
    </submittedName>
</protein>
<organism evidence="2">
    <name type="scientific">Thermomicrobium roseum</name>
    <dbReference type="NCBI Taxonomy" id="500"/>
    <lineage>
        <taxon>Bacteria</taxon>
        <taxon>Pseudomonadati</taxon>
        <taxon>Thermomicrobiota</taxon>
        <taxon>Thermomicrobia</taxon>
        <taxon>Thermomicrobiales</taxon>
        <taxon>Thermomicrobiaceae</taxon>
        <taxon>Thermomicrobium</taxon>
    </lineage>
</organism>
<dbReference type="PANTHER" id="PTHR47099:SF1">
    <property type="entry name" value="METHYLCOBAMIDE:COM METHYLTRANSFERASE MTBA"/>
    <property type="match status" value="1"/>
</dbReference>
<dbReference type="GO" id="GO:0004853">
    <property type="term" value="F:uroporphyrinogen decarboxylase activity"/>
    <property type="evidence" value="ECO:0007669"/>
    <property type="project" value="InterPro"/>
</dbReference>
<reference evidence="2" key="1">
    <citation type="journal article" date="2020" name="mSystems">
        <title>Genome- and Community-Level Interaction Insights into Carbon Utilization and Element Cycling Functions of Hydrothermarchaeota in Hydrothermal Sediment.</title>
        <authorList>
            <person name="Zhou Z."/>
            <person name="Liu Y."/>
            <person name="Xu W."/>
            <person name="Pan J."/>
            <person name="Luo Z.H."/>
            <person name="Li M."/>
        </authorList>
    </citation>
    <scope>NUCLEOTIDE SEQUENCE [LARGE SCALE GENOMIC DNA]</scope>
    <source>
        <strain evidence="2">SpSt-222</strain>
    </source>
</reference>
<evidence type="ECO:0000313" key="2">
    <source>
        <dbReference type="EMBL" id="HEF64385.1"/>
    </source>
</evidence>
<dbReference type="SUPFAM" id="SSF51726">
    <property type="entry name" value="UROD/MetE-like"/>
    <property type="match status" value="1"/>
</dbReference>
<dbReference type="InterPro" id="IPR000257">
    <property type="entry name" value="Uroporphyrinogen_deCOase"/>
</dbReference>
<dbReference type="InterPro" id="IPR038071">
    <property type="entry name" value="UROD/MetE-like_sf"/>
</dbReference>
<proteinExistence type="predicted"/>
<accession>A0A7C2BEZ9</accession>
<dbReference type="Gene3D" id="3.20.20.210">
    <property type="match status" value="1"/>
</dbReference>
<sequence>MSTSEHWERVRGAIAGDAVDTPPVSLWRHFPEEDQRLDSLVAATLAWQRRFDFDFVKLMPPGDYPVIAWGGESEYRGSPAGTRTVSRYPVQGVQDWSRIRPLSVESGVLRMVVETARLVNEALDGTVPVLQTIFSPLTVAYKLSAGRVLRDLDESPGLVEEALAAITGTMRHLVQASLDAGAHGIFFATQCATAELTDAATYTRWGRPWDLAVLEAAAGAPFVLLHLHGLQPHFELLMDYPVQVLNWHDRRTAISLAEGERRSGRCVAGGLDETAIAAMPPNAVAEQAREAVAQLGGRHLMVTPGCVIPVATPDANVAAAVQAVRSGGAEKQRS</sequence>